<evidence type="ECO:0000259" key="1">
    <source>
        <dbReference type="Pfam" id="PF04149"/>
    </source>
</evidence>
<dbReference type="Pfam" id="PF04149">
    <property type="entry name" value="DUF397"/>
    <property type="match status" value="2"/>
</dbReference>
<gene>
    <name evidence="2" type="ORF">AB2U05_36890</name>
</gene>
<protein>
    <submittedName>
        <fullName evidence="2">DUF397 domain-containing protein</fullName>
    </submittedName>
</protein>
<feature type="domain" description="DUF397" evidence="1">
    <location>
        <begin position="2"/>
        <end position="21"/>
    </location>
</feature>
<dbReference type="AlphaFoldDB" id="A0AB39TWM8"/>
<proteinExistence type="predicted"/>
<feature type="domain" description="DUF397" evidence="1">
    <location>
        <begin position="23"/>
        <end position="75"/>
    </location>
</feature>
<reference evidence="2" key="1">
    <citation type="submission" date="2024-07" db="EMBL/GenBank/DDBJ databases">
        <authorList>
            <person name="Yu S.T."/>
        </authorList>
    </citation>
    <scope>NUCLEOTIDE SEQUENCE</scope>
    <source>
        <strain evidence="2">Y1</strain>
    </source>
</reference>
<name>A0AB39TWM8_9ACTN</name>
<dbReference type="InterPro" id="IPR007278">
    <property type="entry name" value="DUF397"/>
</dbReference>
<organism evidence="2">
    <name type="scientific">Streptomyces sp. Y1</name>
    <dbReference type="NCBI Taxonomy" id="3238634"/>
    <lineage>
        <taxon>Bacteria</taxon>
        <taxon>Bacillati</taxon>
        <taxon>Actinomycetota</taxon>
        <taxon>Actinomycetes</taxon>
        <taxon>Kitasatosporales</taxon>
        <taxon>Streptomycetaceae</taxon>
        <taxon>Streptomyces</taxon>
    </lineage>
</organism>
<accession>A0AB39TWM8</accession>
<sequence length="82" mass="8742">MLTWRKSSYSGGNGGDCIEVALPWRKSSYSHQAGQCVEVAIGAPCHVPVRDSKDPEGAVLAFPADAWQSFVAAVRCGEFGDI</sequence>
<evidence type="ECO:0000313" key="2">
    <source>
        <dbReference type="EMBL" id="XDQ83688.1"/>
    </source>
</evidence>
<dbReference type="EMBL" id="CP163445">
    <property type="protein sequence ID" value="XDQ83688.1"/>
    <property type="molecule type" value="Genomic_DNA"/>
</dbReference>
<dbReference type="RefSeq" id="WP_369185759.1">
    <property type="nucleotide sequence ID" value="NZ_CP163445.1"/>
</dbReference>